<dbReference type="PROSITE" id="PS01099">
    <property type="entry name" value="COMPLEX1_24K"/>
    <property type="match status" value="1"/>
</dbReference>
<dbReference type="GO" id="GO:0051537">
    <property type="term" value="F:2 iron, 2 sulfur cluster binding"/>
    <property type="evidence" value="ECO:0007669"/>
    <property type="project" value="UniProtKB-KW"/>
</dbReference>
<dbReference type="PIRSF" id="PIRSF000216">
    <property type="entry name" value="NADH_DH_24kDa"/>
    <property type="match status" value="1"/>
</dbReference>
<evidence type="ECO:0000256" key="7">
    <source>
        <dbReference type="PIRSR" id="PIRSR000216-1"/>
    </source>
</evidence>
<comment type="cofactor">
    <cofactor evidence="7">
        <name>[2Fe-2S] cluster</name>
        <dbReference type="ChEBI" id="CHEBI:190135"/>
    </cofactor>
    <text evidence="7">Binds 1 [2Fe-2S] cluster.</text>
</comment>
<dbReference type="GO" id="GO:0016491">
    <property type="term" value="F:oxidoreductase activity"/>
    <property type="evidence" value="ECO:0007669"/>
    <property type="project" value="InterPro"/>
</dbReference>
<organism evidence="8 9">
    <name type="scientific">Candidatus Oscillibacter excrementigallinarum</name>
    <dbReference type="NCBI Taxonomy" id="2838716"/>
    <lineage>
        <taxon>Bacteria</taxon>
        <taxon>Bacillati</taxon>
        <taxon>Bacillota</taxon>
        <taxon>Clostridia</taxon>
        <taxon>Eubacteriales</taxon>
        <taxon>Oscillospiraceae</taxon>
        <taxon>Oscillibacter</taxon>
    </lineage>
</organism>
<keyword evidence="3 7" id="KW-0479">Metal-binding</keyword>
<proteinExistence type="inferred from homology"/>
<sequence>MEQNLDRAEAIIEQYGCEQSNLIAIMQEIQGEYKYLSEGALTLIAEKLGISTAKVYSVATFYENFSLEAKGRHIIKVCTGTACHVRKSGPIYDALREALGLTGKKKTSADGLFTLETVACLGACGLAPVMTLDGEVHAKMTPEAALALVEEIRKKEGAAQ</sequence>
<dbReference type="InterPro" id="IPR041921">
    <property type="entry name" value="NuoE_N"/>
</dbReference>
<dbReference type="InterPro" id="IPR002023">
    <property type="entry name" value="NuoE-like"/>
</dbReference>
<evidence type="ECO:0000256" key="1">
    <source>
        <dbReference type="ARBA" id="ARBA00010643"/>
    </source>
</evidence>
<comment type="caution">
    <text evidence="8">The sequence shown here is derived from an EMBL/GenBank/DDBJ whole genome shotgun (WGS) entry which is preliminary data.</text>
</comment>
<name>A0A9D2LH30_9FIRM</name>
<dbReference type="EMBL" id="DWZJ01000012">
    <property type="protein sequence ID" value="HJB12416.1"/>
    <property type="molecule type" value="Genomic_DNA"/>
</dbReference>
<evidence type="ECO:0000313" key="8">
    <source>
        <dbReference type="EMBL" id="HJB12416.1"/>
    </source>
</evidence>
<reference evidence="8" key="2">
    <citation type="submission" date="2021-04" db="EMBL/GenBank/DDBJ databases">
        <authorList>
            <person name="Gilroy R."/>
        </authorList>
    </citation>
    <scope>NUCLEOTIDE SEQUENCE</scope>
    <source>
        <strain evidence="8">ChiBcec18-1249</strain>
    </source>
</reference>
<dbReference type="Gene3D" id="3.40.30.10">
    <property type="entry name" value="Glutaredoxin"/>
    <property type="match status" value="1"/>
</dbReference>
<dbReference type="Proteomes" id="UP000823824">
    <property type="component" value="Unassembled WGS sequence"/>
</dbReference>
<dbReference type="PANTHER" id="PTHR43342:SF1">
    <property type="entry name" value="BIFURCATING [FEFE] HYDROGENASE GAMMA SUBUNIT"/>
    <property type="match status" value="1"/>
</dbReference>
<comment type="similarity">
    <text evidence="1">Belongs to the complex I 24 kDa subunit family.</text>
</comment>
<feature type="binding site" evidence="7">
    <location>
        <position position="124"/>
    </location>
    <ligand>
        <name>[2Fe-2S] cluster</name>
        <dbReference type="ChEBI" id="CHEBI:190135"/>
    </ligand>
</feature>
<accession>A0A9D2LH30</accession>
<keyword evidence="2 7" id="KW-0001">2Fe-2S</keyword>
<dbReference type="SUPFAM" id="SSF52833">
    <property type="entry name" value="Thioredoxin-like"/>
    <property type="match status" value="1"/>
</dbReference>
<evidence type="ECO:0000313" key="9">
    <source>
        <dbReference type="Proteomes" id="UP000823824"/>
    </source>
</evidence>
<gene>
    <name evidence="8" type="ORF">H9787_01740</name>
</gene>
<evidence type="ECO:0000256" key="2">
    <source>
        <dbReference type="ARBA" id="ARBA00022714"/>
    </source>
</evidence>
<dbReference type="PANTHER" id="PTHR43342">
    <property type="entry name" value="NADH-QUINONE OXIDOREDUCTASE, E SUBUNIT"/>
    <property type="match status" value="1"/>
</dbReference>
<protein>
    <submittedName>
        <fullName evidence="8">NAD(P)H-dependent oxidoreductase subunit E</fullName>
    </submittedName>
</protein>
<evidence type="ECO:0000256" key="5">
    <source>
        <dbReference type="ARBA" id="ARBA00023014"/>
    </source>
</evidence>
<feature type="binding site" evidence="7">
    <location>
        <position position="120"/>
    </location>
    <ligand>
        <name>[2Fe-2S] cluster</name>
        <dbReference type="ChEBI" id="CHEBI:190135"/>
    </ligand>
</feature>
<evidence type="ECO:0000256" key="4">
    <source>
        <dbReference type="ARBA" id="ARBA00023004"/>
    </source>
</evidence>
<keyword evidence="4 7" id="KW-0408">Iron</keyword>
<dbReference type="InterPro" id="IPR036249">
    <property type="entry name" value="Thioredoxin-like_sf"/>
</dbReference>
<dbReference type="InterPro" id="IPR028431">
    <property type="entry name" value="NADP_DH_HndA-like"/>
</dbReference>
<dbReference type="CDD" id="cd03064">
    <property type="entry name" value="TRX_Fd_NuoE"/>
    <property type="match status" value="1"/>
</dbReference>
<evidence type="ECO:0000256" key="6">
    <source>
        <dbReference type="ARBA" id="ARBA00034078"/>
    </source>
</evidence>
<dbReference type="AlphaFoldDB" id="A0A9D2LH30"/>
<feature type="binding site" evidence="7">
    <location>
        <position position="83"/>
    </location>
    <ligand>
        <name>[2Fe-2S] cluster</name>
        <dbReference type="ChEBI" id="CHEBI:190135"/>
    </ligand>
</feature>
<keyword evidence="5 7" id="KW-0411">Iron-sulfur</keyword>
<dbReference type="Pfam" id="PF01257">
    <property type="entry name" value="2Fe-2S_thioredx"/>
    <property type="match status" value="1"/>
</dbReference>
<dbReference type="InterPro" id="IPR042128">
    <property type="entry name" value="NuoE_dom"/>
</dbReference>
<feature type="binding site" evidence="7">
    <location>
        <position position="78"/>
    </location>
    <ligand>
        <name>[2Fe-2S] cluster</name>
        <dbReference type="ChEBI" id="CHEBI:190135"/>
    </ligand>
</feature>
<reference evidence="8" key="1">
    <citation type="journal article" date="2021" name="PeerJ">
        <title>Extensive microbial diversity within the chicken gut microbiome revealed by metagenomics and culture.</title>
        <authorList>
            <person name="Gilroy R."/>
            <person name="Ravi A."/>
            <person name="Getino M."/>
            <person name="Pursley I."/>
            <person name="Horton D.L."/>
            <person name="Alikhan N.F."/>
            <person name="Baker D."/>
            <person name="Gharbi K."/>
            <person name="Hall N."/>
            <person name="Watson M."/>
            <person name="Adriaenssens E.M."/>
            <person name="Foster-Nyarko E."/>
            <person name="Jarju S."/>
            <person name="Secka A."/>
            <person name="Antonio M."/>
            <person name="Oren A."/>
            <person name="Chaudhuri R.R."/>
            <person name="La Ragione R."/>
            <person name="Hildebrand F."/>
            <person name="Pallen M.J."/>
        </authorList>
    </citation>
    <scope>NUCLEOTIDE SEQUENCE</scope>
    <source>
        <strain evidence="8">ChiBcec18-1249</strain>
    </source>
</reference>
<comment type="cofactor">
    <cofactor evidence="6">
        <name>[2Fe-2S] cluster</name>
        <dbReference type="ChEBI" id="CHEBI:190135"/>
    </cofactor>
</comment>
<evidence type="ECO:0000256" key="3">
    <source>
        <dbReference type="ARBA" id="ARBA00022723"/>
    </source>
</evidence>
<dbReference type="Gene3D" id="1.10.10.1590">
    <property type="entry name" value="NADH-quinone oxidoreductase subunit E"/>
    <property type="match status" value="1"/>
</dbReference>
<dbReference type="GO" id="GO:0046872">
    <property type="term" value="F:metal ion binding"/>
    <property type="evidence" value="ECO:0007669"/>
    <property type="project" value="UniProtKB-KW"/>
</dbReference>